<dbReference type="AlphaFoldDB" id="A0A0C2MQS9"/>
<keyword evidence="2" id="KW-1185">Reference proteome</keyword>
<protein>
    <submittedName>
        <fullName evidence="1">Uncharacterized protein</fullName>
    </submittedName>
</protein>
<evidence type="ECO:0000313" key="1">
    <source>
        <dbReference type="EMBL" id="KII69586.1"/>
    </source>
</evidence>
<sequence length="107" mass="11440">MLGHGVATTQSVASENSREQSVFRPEIPVRRGLLTTPVQLFFSHIYSGCLDSTLGLLALDNYAVAKTYPTITACAGLPTHVSDWISALALYIGCNVMGQCSIAGKEH</sequence>
<proteinExistence type="predicted"/>
<dbReference type="EMBL" id="JWZT01002353">
    <property type="protein sequence ID" value="KII69586.1"/>
    <property type="molecule type" value="Genomic_DNA"/>
</dbReference>
<evidence type="ECO:0000313" key="2">
    <source>
        <dbReference type="Proteomes" id="UP000031668"/>
    </source>
</evidence>
<reference evidence="1 2" key="1">
    <citation type="journal article" date="2014" name="Genome Biol. Evol.">
        <title>The genome of the myxosporean Thelohanellus kitauei shows adaptations to nutrient acquisition within its fish host.</title>
        <authorList>
            <person name="Yang Y."/>
            <person name="Xiong J."/>
            <person name="Zhou Z."/>
            <person name="Huo F."/>
            <person name="Miao W."/>
            <person name="Ran C."/>
            <person name="Liu Y."/>
            <person name="Zhang J."/>
            <person name="Feng J."/>
            <person name="Wang M."/>
            <person name="Wang M."/>
            <person name="Wang L."/>
            <person name="Yao B."/>
        </authorList>
    </citation>
    <scope>NUCLEOTIDE SEQUENCE [LARGE SCALE GENOMIC DNA]</scope>
    <source>
        <strain evidence="1">Wuqing</strain>
    </source>
</reference>
<organism evidence="1 2">
    <name type="scientific">Thelohanellus kitauei</name>
    <name type="common">Myxosporean</name>
    <dbReference type="NCBI Taxonomy" id="669202"/>
    <lineage>
        <taxon>Eukaryota</taxon>
        <taxon>Metazoa</taxon>
        <taxon>Cnidaria</taxon>
        <taxon>Myxozoa</taxon>
        <taxon>Myxosporea</taxon>
        <taxon>Bivalvulida</taxon>
        <taxon>Platysporina</taxon>
        <taxon>Myxobolidae</taxon>
        <taxon>Thelohanellus</taxon>
    </lineage>
</organism>
<comment type="caution">
    <text evidence="1">The sequence shown here is derived from an EMBL/GenBank/DDBJ whole genome shotgun (WGS) entry which is preliminary data.</text>
</comment>
<dbReference type="Proteomes" id="UP000031668">
    <property type="component" value="Unassembled WGS sequence"/>
</dbReference>
<accession>A0A0C2MQS9</accession>
<gene>
    <name evidence="1" type="ORF">RF11_09132</name>
</gene>
<name>A0A0C2MQS9_THEKT</name>